<sequence>MNEFLPPALDGADLADRVEANGLELAYEQFGRDADPALILIMGLGTQLTGWPDAFCRALADTGLRVIRFDNRDIGLSTKFDRGRHYDGARKAFIKSLLRRRIRTAYTLDEMVADTIGLLDGLGIDKAHLVGASMGGMIAQLVTAQHPDRVATLTSIMSTSGARGLPRGRMKVLMRLGKAPKNNDPDTIARHMAKTMRMIGSPEYGRSLEDWTSEIRRNVKRSHYPAGTQRQMLAVMAAPSRVAMLGEIDHPALVIHGKADPLLPVAHGRDTADSLPNARYEEIDGMGHDLPPRLLPRFVEWIAELVHADPSQPAGEPYI</sequence>
<dbReference type="InterPro" id="IPR000073">
    <property type="entry name" value="AB_hydrolase_1"/>
</dbReference>
<evidence type="ECO:0000313" key="2">
    <source>
        <dbReference type="EMBL" id="MES1929338.1"/>
    </source>
</evidence>
<dbReference type="InterPro" id="IPR029058">
    <property type="entry name" value="AB_hydrolase_fold"/>
</dbReference>
<dbReference type="RefSeq" id="WP_353110829.1">
    <property type="nucleotide sequence ID" value="NZ_APND01000002.1"/>
</dbReference>
<comment type="caution">
    <text evidence="2">The sequence shown here is derived from an EMBL/GenBank/DDBJ whole genome shotgun (WGS) entry which is preliminary data.</text>
</comment>
<protein>
    <submittedName>
        <fullName evidence="2">Hydrolase (EstB)</fullName>
    </submittedName>
</protein>
<organism evidence="2 3">
    <name type="scientific">Salinisphaera dokdonensis CL-ES53</name>
    <dbReference type="NCBI Taxonomy" id="1304272"/>
    <lineage>
        <taxon>Bacteria</taxon>
        <taxon>Pseudomonadati</taxon>
        <taxon>Pseudomonadota</taxon>
        <taxon>Gammaproteobacteria</taxon>
        <taxon>Salinisphaerales</taxon>
        <taxon>Salinisphaeraceae</taxon>
        <taxon>Salinisphaera</taxon>
    </lineage>
</organism>
<feature type="domain" description="AB hydrolase-1" evidence="1">
    <location>
        <begin position="36"/>
        <end position="289"/>
    </location>
</feature>
<proteinExistence type="predicted"/>
<dbReference type="Proteomes" id="UP001460888">
    <property type="component" value="Unassembled WGS sequence"/>
</dbReference>
<evidence type="ECO:0000313" key="3">
    <source>
        <dbReference type="Proteomes" id="UP001460888"/>
    </source>
</evidence>
<gene>
    <name evidence="2" type="ORF">SADO_08777</name>
</gene>
<dbReference type="Pfam" id="PF00561">
    <property type="entry name" value="Abhydrolase_1"/>
    <property type="match status" value="1"/>
</dbReference>
<keyword evidence="3" id="KW-1185">Reference proteome</keyword>
<keyword evidence="2" id="KW-0378">Hydrolase</keyword>
<dbReference type="SUPFAM" id="SSF53474">
    <property type="entry name" value="alpha/beta-Hydrolases"/>
    <property type="match status" value="1"/>
</dbReference>
<dbReference type="PANTHER" id="PTHR43433">
    <property type="entry name" value="HYDROLASE, ALPHA/BETA FOLD FAMILY PROTEIN"/>
    <property type="match status" value="1"/>
</dbReference>
<dbReference type="EMBL" id="APND01000002">
    <property type="protein sequence ID" value="MES1929338.1"/>
    <property type="molecule type" value="Genomic_DNA"/>
</dbReference>
<dbReference type="InterPro" id="IPR050471">
    <property type="entry name" value="AB_hydrolase"/>
</dbReference>
<name>A0ABV2B0E0_9GAMM</name>
<dbReference type="PANTHER" id="PTHR43433:SF5">
    <property type="entry name" value="AB HYDROLASE-1 DOMAIN-CONTAINING PROTEIN"/>
    <property type="match status" value="1"/>
</dbReference>
<dbReference type="Gene3D" id="3.40.50.1820">
    <property type="entry name" value="alpha/beta hydrolase"/>
    <property type="match status" value="1"/>
</dbReference>
<accession>A0ABV2B0E0</accession>
<reference evidence="2 3" key="1">
    <citation type="submission" date="2013-03" db="EMBL/GenBank/DDBJ databases">
        <title>Salinisphaera dokdonensis CL-ES53 Genome Sequencing.</title>
        <authorList>
            <person name="Li C."/>
            <person name="Lai Q."/>
            <person name="Shao Z."/>
        </authorList>
    </citation>
    <scope>NUCLEOTIDE SEQUENCE [LARGE SCALE GENOMIC DNA]</scope>
    <source>
        <strain evidence="2 3">CL-ES53</strain>
    </source>
</reference>
<evidence type="ECO:0000259" key="1">
    <source>
        <dbReference type="Pfam" id="PF00561"/>
    </source>
</evidence>
<dbReference type="GO" id="GO:0016787">
    <property type="term" value="F:hydrolase activity"/>
    <property type="evidence" value="ECO:0007669"/>
    <property type="project" value="UniProtKB-KW"/>
</dbReference>